<evidence type="ECO:0000313" key="3">
    <source>
        <dbReference type="EMBL" id="KAJ2923838.1"/>
    </source>
</evidence>
<evidence type="ECO:0000256" key="1">
    <source>
        <dbReference type="SAM" id="Coils"/>
    </source>
</evidence>
<accession>A0A9W8J416</accession>
<evidence type="ECO:0000256" key="2">
    <source>
        <dbReference type="SAM" id="MobiDB-lite"/>
    </source>
</evidence>
<dbReference type="OrthoDB" id="515401at2759"/>
<protein>
    <submittedName>
        <fullName evidence="3">Uncharacterized protein</fullName>
    </submittedName>
</protein>
<organism evidence="3 4">
    <name type="scientific">Candolleomyces eurysporus</name>
    <dbReference type="NCBI Taxonomy" id="2828524"/>
    <lineage>
        <taxon>Eukaryota</taxon>
        <taxon>Fungi</taxon>
        <taxon>Dikarya</taxon>
        <taxon>Basidiomycota</taxon>
        <taxon>Agaricomycotina</taxon>
        <taxon>Agaricomycetes</taxon>
        <taxon>Agaricomycetidae</taxon>
        <taxon>Agaricales</taxon>
        <taxon>Agaricineae</taxon>
        <taxon>Psathyrellaceae</taxon>
        <taxon>Candolleomyces</taxon>
    </lineage>
</organism>
<reference evidence="3" key="1">
    <citation type="submission" date="2022-06" db="EMBL/GenBank/DDBJ databases">
        <title>Genome Sequence of Candolleomyces eurysporus.</title>
        <authorList>
            <person name="Buettner E."/>
        </authorList>
    </citation>
    <scope>NUCLEOTIDE SEQUENCE</scope>
    <source>
        <strain evidence="3">VTCC 930004</strain>
    </source>
</reference>
<feature type="coiled-coil region" evidence="1">
    <location>
        <begin position="172"/>
        <end position="206"/>
    </location>
</feature>
<gene>
    <name evidence="3" type="ORF">H1R20_g13256</name>
</gene>
<evidence type="ECO:0000313" key="4">
    <source>
        <dbReference type="Proteomes" id="UP001140091"/>
    </source>
</evidence>
<dbReference type="Proteomes" id="UP001140091">
    <property type="component" value="Unassembled WGS sequence"/>
</dbReference>
<keyword evidence="4" id="KW-1185">Reference proteome</keyword>
<feature type="compositionally biased region" description="Acidic residues" evidence="2">
    <location>
        <begin position="53"/>
        <end position="65"/>
    </location>
</feature>
<feature type="compositionally biased region" description="Low complexity" evidence="2">
    <location>
        <begin position="214"/>
        <end position="249"/>
    </location>
</feature>
<feature type="region of interest" description="Disordered" evidence="2">
    <location>
        <begin position="1"/>
        <end position="103"/>
    </location>
</feature>
<dbReference type="EMBL" id="JANBPK010001273">
    <property type="protein sequence ID" value="KAJ2923838.1"/>
    <property type="molecule type" value="Genomic_DNA"/>
</dbReference>
<sequence>MSDQAAAEALVSVGRVGVSGAATGEESEVEIEPPKKRTRRSVRTRASAAAQKEDEDVNMEGGEESEGGRDSGREMRKRSNGWTDNRSASPHHRGSPRVNAPFPAGVPPTGFELLPGVGLIRPWALVQLFPPGYMLPPPGLHGGPYYPGHPGDLSSLMNLGMAAALNNGPPTILDLERHYLELQEHKKRWEEMMEKTERMLAGVKRSIDEMKGVQQTSPTGSPSQQKQTVPLQAGAPAASSSSSQPEGEATPAVAAASVPLTRSGERTKESVWPTVTEPTAPAERA</sequence>
<name>A0A9W8J416_9AGAR</name>
<feature type="region of interest" description="Disordered" evidence="2">
    <location>
        <begin position="213"/>
        <end position="285"/>
    </location>
</feature>
<comment type="caution">
    <text evidence="3">The sequence shown here is derived from an EMBL/GenBank/DDBJ whole genome shotgun (WGS) entry which is preliminary data.</text>
</comment>
<proteinExistence type="predicted"/>
<keyword evidence="1" id="KW-0175">Coiled coil</keyword>
<feature type="compositionally biased region" description="Low complexity" evidence="2">
    <location>
        <begin position="11"/>
        <end position="24"/>
    </location>
</feature>
<dbReference type="AlphaFoldDB" id="A0A9W8J416"/>
<feature type="non-terminal residue" evidence="3">
    <location>
        <position position="285"/>
    </location>
</feature>